<dbReference type="Gene3D" id="2.40.50.200">
    <property type="entry name" value="Bacterial OB-fold"/>
    <property type="match status" value="1"/>
</dbReference>
<reference evidence="3" key="3">
    <citation type="submission" date="2021-03" db="EMBL/GenBank/DDBJ databases">
        <title>Acinetobacter spp. whole-genome sequenced from Terengganu.</title>
        <authorList>
            <person name="Mohd Rani F."/>
        </authorList>
    </citation>
    <scope>NUCLEOTIDE SEQUENCE</scope>
    <source>
        <strain evidence="3">AC1502</strain>
    </source>
</reference>
<accession>A0A2K8PWI6</accession>
<proteinExistence type="predicted"/>
<evidence type="ECO:0000313" key="5">
    <source>
        <dbReference type="EMBL" id="QHI13604.1"/>
    </source>
</evidence>
<evidence type="ECO:0000313" key="7">
    <source>
        <dbReference type="Proteomes" id="UP000463868"/>
    </source>
</evidence>
<keyword evidence="1 2" id="KW-0732">Signal</keyword>
<evidence type="ECO:0000256" key="1">
    <source>
        <dbReference type="ARBA" id="ARBA00022729"/>
    </source>
</evidence>
<evidence type="ECO:0000313" key="6">
    <source>
        <dbReference type="Proteomes" id="UP000294395"/>
    </source>
</evidence>
<dbReference type="Proteomes" id="UP000670925">
    <property type="component" value="Unassembled WGS sequence"/>
</dbReference>
<feature type="signal peptide" evidence="2">
    <location>
        <begin position="1"/>
        <end position="21"/>
    </location>
</feature>
<evidence type="ECO:0000313" key="4">
    <source>
        <dbReference type="EMBL" id="QBQ16460.1"/>
    </source>
</evidence>
<dbReference type="PANTHER" id="PTHR36571">
    <property type="entry name" value="PROTEIN YGIW"/>
    <property type="match status" value="1"/>
</dbReference>
<dbReference type="EMBL" id="JAGFOT010000016">
    <property type="protein sequence ID" value="MBO3659177.1"/>
    <property type="molecule type" value="Genomic_DNA"/>
</dbReference>
<sequence>MNVFSKVAVIASLVGATTMVAANTGAVNQQALTPTQISTVQQALTLKDDTPIKLKGYIVKAIGDEKYQFSDQTGSITVDIDDELWQGKPISAKTPVTIIGEIDIDYKPKKRVEVDVDQVQF</sequence>
<dbReference type="InterPro" id="IPR005220">
    <property type="entry name" value="CarO-like"/>
</dbReference>
<evidence type="ECO:0000256" key="2">
    <source>
        <dbReference type="SAM" id="SignalP"/>
    </source>
</evidence>
<dbReference type="RefSeq" id="WP_005081078.1">
    <property type="nucleotide sequence ID" value="NZ_BBSE01000063.1"/>
</dbReference>
<dbReference type="EMBL" id="CP038009">
    <property type="protein sequence ID" value="QBQ16460.1"/>
    <property type="molecule type" value="Genomic_DNA"/>
</dbReference>
<dbReference type="SUPFAM" id="SSF101756">
    <property type="entry name" value="Hypothetical protein YgiW"/>
    <property type="match status" value="1"/>
</dbReference>
<organism evidence="4 6">
    <name type="scientific">Acinetobacter haemolyticus</name>
    <dbReference type="NCBI Taxonomy" id="29430"/>
    <lineage>
        <taxon>Bacteria</taxon>
        <taxon>Pseudomonadati</taxon>
        <taxon>Pseudomonadota</taxon>
        <taxon>Gammaproteobacteria</taxon>
        <taxon>Moraxellales</taxon>
        <taxon>Moraxellaceae</taxon>
        <taxon>Acinetobacter</taxon>
    </lineage>
</organism>
<dbReference type="NCBIfam" id="NF033674">
    <property type="entry name" value="stress_OB_fold"/>
    <property type="match status" value="1"/>
</dbReference>
<protein>
    <submittedName>
        <fullName evidence="4">NirD/YgiW/YdeI family stress tolerance protein</fullName>
    </submittedName>
</protein>
<dbReference type="EMBL" id="CP031976">
    <property type="protein sequence ID" value="QHI13604.1"/>
    <property type="molecule type" value="Genomic_DNA"/>
</dbReference>
<reference evidence="4 6" key="2">
    <citation type="submission" date="2019-03" db="EMBL/GenBank/DDBJ databases">
        <title>Complete genome sequence of two outbreak-associated Acinetobacter haemolyticus strains.</title>
        <authorList>
            <person name="Bai L."/>
            <person name="Zhang S.-C."/>
            <person name="Deng Y."/>
            <person name="Song C.-C."/>
            <person name="Kang G.-B."/>
            <person name="Dong Y."/>
            <person name="Wang Y."/>
            <person name="Gao F."/>
            <person name="Huang H."/>
        </authorList>
    </citation>
    <scope>NUCLEOTIDE SEQUENCE [LARGE SCALE GENOMIC DNA]</scope>
    <source>
        <strain evidence="4 6">TJR01</strain>
    </source>
</reference>
<dbReference type="Proteomes" id="UP000294395">
    <property type="component" value="Chromosome"/>
</dbReference>
<name>A0A2K8PWI6_ACIHA</name>
<dbReference type="PANTHER" id="PTHR36571:SF1">
    <property type="entry name" value="PROTEIN YGIW"/>
    <property type="match status" value="1"/>
</dbReference>
<dbReference type="AlphaFoldDB" id="A0A2K8PWI6"/>
<dbReference type="Pfam" id="PF04076">
    <property type="entry name" value="BOF"/>
    <property type="match status" value="1"/>
</dbReference>
<reference evidence="5 7" key="1">
    <citation type="submission" date="2018-08" db="EMBL/GenBank/DDBJ databases">
        <title>Analysis of the genomic diversity of Mexican Acinetobacter haemolyticus clinical isolates.</title>
        <authorList>
            <person name="Castro-Jaimes S."/>
            <person name="Cevallos M.A."/>
        </authorList>
    </citation>
    <scope>NUCLEOTIDE SEQUENCE [LARGE SCALE GENOMIC DNA]</scope>
    <source>
        <strain evidence="5 7">AN43</strain>
    </source>
</reference>
<dbReference type="Proteomes" id="UP000463868">
    <property type="component" value="Chromosome"/>
</dbReference>
<gene>
    <name evidence="5" type="ORF">AhaeAN43_09545</name>
    <name evidence="4" type="ORF">AHTJR_09275</name>
    <name evidence="3" type="ORF">J5N55_13935</name>
</gene>
<dbReference type="InterPro" id="IPR036700">
    <property type="entry name" value="BOBF_sf"/>
</dbReference>
<evidence type="ECO:0000313" key="3">
    <source>
        <dbReference type="EMBL" id="MBO3659177.1"/>
    </source>
</evidence>
<feature type="chain" id="PRO_5042697593" evidence="2">
    <location>
        <begin position="22"/>
        <end position="121"/>
    </location>
</feature>